<comment type="caution">
    <text evidence="1">The sequence shown here is derived from an EMBL/GenBank/DDBJ whole genome shotgun (WGS) entry which is preliminary data.</text>
</comment>
<dbReference type="AlphaFoldDB" id="A0A835DK98"/>
<proteinExistence type="predicted"/>
<gene>
    <name evidence="1" type="ORF">HHK36_008738</name>
</gene>
<name>A0A835DK98_TETSI</name>
<evidence type="ECO:0000313" key="2">
    <source>
        <dbReference type="Proteomes" id="UP000655225"/>
    </source>
</evidence>
<protein>
    <submittedName>
        <fullName evidence="1">Uncharacterized protein</fullName>
    </submittedName>
</protein>
<evidence type="ECO:0000313" key="1">
    <source>
        <dbReference type="EMBL" id="KAF8406648.1"/>
    </source>
</evidence>
<sequence>MTAADFSSFFSKKSPVVGTEVWPEIPRETGPEIPREIELVVPMVPAVVADAPALVDDALAVAGDVLVLSDDALAMAMARVEHAVGEEDNDEDCRIKKNITVQEDLASYAAIPSRCSQSNLKPGIPVNPVALEDIRHIQSRLDNIAFLFVPQEVNVEVHVQAQLARSLSIQLQCVDSG</sequence>
<keyword evidence="2" id="KW-1185">Reference proteome</keyword>
<organism evidence="1 2">
    <name type="scientific">Tetracentron sinense</name>
    <name type="common">Spur-leaf</name>
    <dbReference type="NCBI Taxonomy" id="13715"/>
    <lineage>
        <taxon>Eukaryota</taxon>
        <taxon>Viridiplantae</taxon>
        <taxon>Streptophyta</taxon>
        <taxon>Embryophyta</taxon>
        <taxon>Tracheophyta</taxon>
        <taxon>Spermatophyta</taxon>
        <taxon>Magnoliopsida</taxon>
        <taxon>Trochodendrales</taxon>
        <taxon>Trochodendraceae</taxon>
        <taxon>Tetracentron</taxon>
    </lineage>
</organism>
<dbReference type="Proteomes" id="UP000655225">
    <property type="component" value="Unassembled WGS sequence"/>
</dbReference>
<dbReference type="EMBL" id="JABCRI010000005">
    <property type="protein sequence ID" value="KAF8406648.1"/>
    <property type="molecule type" value="Genomic_DNA"/>
</dbReference>
<accession>A0A835DK98</accession>
<reference evidence="1 2" key="1">
    <citation type="submission" date="2020-04" db="EMBL/GenBank/DDBJ databases">
        <title>Plant Genome Project.</title>
        <authorList>
            <person name="Zhang R.-G."/>
        </authorList>
    </citation>
    <scope>NUCLEOTIDE SEQUENCE [LARGE SCALE GENOMIC DNA]</scope>
    <source>
        <strain evidence="1">YNK0</strain>
        <tissue evidence="1">Leaf</tissue>
    </source>
</reference>